<comment type="caution">
    <text evidence="1">The sequence shown here is derived from an EMBL/GenBank/DDBJ whole genome shotgun (WGS) entry which is preliminary data.</text>
</comment>
<protein>
    <recommendedName>
        <fullName evidence="3">PLD phosphodiesterase domain-containing protein</fullName>
    </recommendedName>
</protein>
<evidence type="ECO:0008006" key="3">
    <source>
        <dbReference type="Google" id="ProtNLM"/>
    </source>
</evidence>
<dbReference type="InterPro" id="IPR059166">
    <property type="entry name" value="PLD-like_cat"/>
</dbReference>
<organism evidence="1 2">
    <name type="scientific">Bizionia arctica</name>
    <dbReference type="NCBI Taxonomy" id="1495645"/>
    <lineage>
        <taxon>Bacteria</taxon>
        <taxon>Pseudomonadati</taxon>
        <taxon>Bacteroidota</taxon>
        <taxon>Flavobacteriia</taxon>
        <taxon>Flavobacteriales</taxon>
        <taxon>Flavobacteriaceae</taxon>
        <taxon>Bizionia</taxon>
    </lineage>
</organism>
<dbReference type="Gene3D" id="3.30.870.10">
    <property type="entry name" value="Endonuclease Chain A"/>
    <property type="match status" value="1"/>
</dbReference>
<evidence type="ECO:0000313" key="2">
    <source>
        <dbReference type="Proteomes" id="UP000625976"/>
    </source>
</evidence>
<dbReference type="CDD" id="cd09176">
    <property type="entry name" value="PLDc_unchar6"/>
    <property type="match status" value="1"/>
</dbReference>
<keyword evidence="2" id="KW-1185">Reference proteome</keyword>
<name>A0A917GMU6_9FLAO</name>
<accession>A0A917GMU6</accession>
<reference evidence="1" key="1">
    <citation type="journal article" date="2014" name="Int. J. Syst. Evol. Microbiol.">
        <title>Complete genome sequence of Corynebacterium casei LMG S-19264T (=DSM 44701T), isolated from a smear-ripened cheese.</title>
        <authorList>
            <consortium name="US DOE Joint Genome Institute (JGI-PGF)"/>
            <person name="Walter F."/>
            <person name="Albersmeier A."/>
            <person name="Kalinowski J."/>
            <person name="Ruckert C."/>
        </authorList>
    </citation>
    <scope>NUCLEOTIDE SEQUENCE</scope>
    <source>
        <strain evidence="1">CGMCC 1.12751</strain>
    </source>
</reference>
<sequence length="610" mass="70158">MLDAKNNRLDYGAALKPPMGYDLDFAVTTTYTLDLEAILLIPVALFFSGDLDFNPKEIREDMLEALTNVSKHIAVFCQRGKIKVPKPYNPLMAYWEKGIHQIQMPNYDQSFHPKIWIIRYTAKNKKEPIKYRFISTSRNLTFSRDWDMAITTDGEVNKIEKENNKGIIDLLQYLKKTSGFNIPEVFFKELPKVAFEVPDGFTNIDFHPIGINKTYKNPITTKSEKQDYRLVVSPFLDKTTLNYFTGSTKQCAVFSTDFELSSLKEADLKSVTKKFCFSPFIEEAESMDELSEPDEIPMSQSLHAKLFIDKKGSSISWYLGSANATKPASEKNIEFMVELKTDSSSKGPQQMVRKLTTTSDSPICLFEPFDSEERTILESEKIKEQQIRKIIHTLSDIIITGKAIKNESGNYDLEITVPKKDLKLPEGIIIKIKPLPEKRKSSVAINAIEEQIITDFNNYEEINLSPFLIIEIELNSKIEKRFVVDMKINLEETRFNKIFSTIINNRSRFLNYLSFLLSEETPDKLEDEYIANKKRKGTGMDTSIAFFDGTPIYEKLMITSSRNPERLKKIDRLIERLKGEKETNGTEIVTIEFEELWQVFKPTNTIENGS</sequence>
<dbReference type="AlphaFoldDB" id="A0A917GMU6"/>
<reference evidence="1" key="2">
    <citation type="submission" date="2020-09" db="EMBL/GenBank/DDBJ databases">
        <authorList>
            <person name="Sun Q."/>
            <person name="Zhou Y."/>
        </authorList>
    </citation>
    <scope>NUCLEOTIDE SEQUENCE</scope>
    <source>
        <strain evidence="1">CGMCC 1.12751</strain>
    </source>
</reference>
<dbReference type="RefSeq" id="WP_188465138.1">
    <property type="nucleotide sequence ID" value="NZ_BMFQ01000003.1"/>
</dbReference>
<dbReference type="Proteomes" id="UP000625976">
    <property type="component" value="Unassembled WGS sequence"/>
</dbReference>
<evidence type="ECO:0000313" key="1">
    <source>
        <dbReference type="EMBL" id="GGG51703.1"/>
    </source>
</evidence>
<gene>
    <name evidence="1" type="ORF">GCM10010976_23590</name>
</gene>
<dbReference type="EMBL" id="BMFQ01000003">
    <property type="protein sequence ID" value="GGG51703.1"/>
    <property type="molecule type" value="Genomic_DNA"/>
</dbReference>
<proteinExistence type="predicted"/>